<name>A0A067M4K1_BOTB1</name>
<dbReference type="PRINTS" id="PR00320">
    <property type="entry name" value="GPROTEINBRPT"/>
</dbReference>
<dbReference type="InterPro" id="IPR015943">
    <property type="entry name" value="WD40/YVTN_repeat-like_dom_sf"/>
</dbReference>
<reference evidence="5" key="1">
    <citation type="journal article" date="2014" name="Proc. Natl. Acad. Sci. U.S.A.">
        <title>Extensive sampling of basidiomycete genomes demonstrates inadequacy of the white-rot/brown-rot paradigm for wood decay fungi.</title>
        <authorList>
            <person name="Riley R."/>
            <person name="Salamov A.A."/>
            <person name="Brown D.W."/>
            <person name="Nagy L.G."/>
            <person name="Floudas D."/>
            <person name="Held B.W."/>
            <person name="Levasseur A."/>
            <person name="Lombard V."/>
            <person name="Morin E."/>
            <person name="Otillar R."/>
            <person name="Lindquist E.A."/>
            <person name="Sun H."/>
            <person name="LaButti K.M."/>
            <person name="Schmutz J."/>
            <person name="Jabbour D."/>
            <person name="Luo H."/>
            <person name="Baker S.E."/>
            <person name="Pisabarro A.G."/>
            <person name="Walton J.D."/>
            <person name="Blanchette R.A."/>
            <person name="Henrissat B."/>
            <person name="Martin F."/>
            <person name="Cullen D."/>
            <person name="Hibbett D.S."/>
            <person name="Grigoriev I.V."/>
        </authorList>
    </citation>
    <scope>NUCLEOTIDE SEQUENCE [LARGE SCALE GENOMIC DNA]</scope>
    <source>
        <strain evidence="5">FD-172 SS1</strain>
    </source>
</reference>
<keyword evidence="2" id="KW-0677">Repeat</keyword>
<dbReference type="SUPFAM" id="SSF50978">
    <property type="entry name" value="WD40 repeat-like"/>
    <property type="match status" value="1"/>
</dbReference>
<feature type="repeat" description="WD" evidence="3">
    <location>
        <begin position="240"/>
        <end position="274"/>
    </location>
</feature>
<evidence type="ECO:0000313" key="5">
    <source>
        <dbReference type="Proteomes" id="UP000027195"/>
    </source>
</evidence>
<dbReference type="OrthoDB" id="10262475at2759"/>
<dbReference type="PROSITE" id="PS50294">
    <property type="entry name" value="WD_REPEATS_REGION"/>
    <property type="match status" value="1"/>
</dbReference>
<evidence type="ECO:0000256" key="1">
    <source>
        <dbReference type="ARBA" id="ARBA00022574"/>
    </source>
</evidence>
<keyword evidence="1 3" id="KW-0853">WD repeat</keyword>
<sequence>MADTTTNEFEIESTPKDGVSSLCFSPTSDHLIVSSWDMTLRYYDVASNTSKCTFQHKAPVLDCAFDSTGAIAFSGGIETWVRKFDLENETATVLGGHDDAVSSVVYSKDTNTLITGSWDRTVRTWDHRAATPQTASIAQPERVYAMDTVQNYLVVATAARHIHIYDTRQMSEALYKRESSLKFQTRTVGCMADGKGFATASVEGRIAVDYFDPSPESQTKKYAFKCHRQAVGTEDIVWPVNAITFHPLHNTFASGGSDGTVSIWDHTAKKRLRQYPKYHAAISSIAFSHDGRRMAVGVSDMWDNGEQSTESSRVSIFVREVGDEAKPKAKVAPA</sequence>
<dbReference type="AlphaFoldDB" id="A0A067M4K1"/>
<proteinExistence type="predicted"/>
<dbReference type="EMBL" id="KL198076">
    <property type="protein sequence ID" value="KDQ09640.1"/>
    <property type="molecule type" value="Genomic_DNA"/>
</dbReference>
<accession>A0A067M4K1</accession>
<evidence type="ECO:0000256" key="2">
    <source>
        <dbReference type="ARBA" id="ARBA00022737"/>
    </source>
</evidence>
<evidence type="ECO:0000313" key="4">
    <source>
        <dbReference type="EMBL" id="KDQ09640.1"/>
    </source>
</evidence>
<protein>
    <submittedName>
        <fullName evidence="4">Uncharacterized protein</fullName>
    </submittedName>
</protein>
<dbReference type="HOGENOM" id="CLU_038526_0_0_1"/>
<evidence type="ECO:0000256" key="3">
    <source>
        <dbReference type="PROSITE-ProRule" id="PRU00221"/>
    </source>
</evidence>
<dbReference type="InterPro" id="IPR020472">
    <property type="entry name" value="WD40_PAC1"/>
</dbReference>
<dbReference type="SMART" id="SM00320">
    <property type="entry name" value="WD40"/>
    <property type="match status" value="6"/>
</dbReference>
<feature type="repeat" description="WD" evidence="3">
    <location>
        <begin position="94"/>
        <end position="126"/>
    </location>
</feature>
<organism evidence="4 5">
    <name type="scientific">Botryobasidium botryosum (strain FD-172 SS1)</name>
    <dbReference type="NCBI Taxonomy" id="930990"/>
    <lineage>
        <taxon>Eukaryota</taxon>
        <taxon>Fungi</taxon>
        <taxon>Dikarya</taxon>
        <taxon>Basidiomycota</taxon>
        <taxon>Agaricomycotina</taxon>
        <taxon>Agaricomycetes</taxon>
        <taxon>Cantharellales</taxon>
        <taxon>Botryobasidiaceae</taxon>
        <taxon>Botryobasidium</taxon>
    </lineage>
</organism>
<dbReference type="Pfam" id="PF00400">
    <property type="entry name" value="WD40"/>
    <property type="match status" value="4"/>
</dbReference>
<dbReference type="Proteomes" id="UP000027195">
    <property type="component" value="Unassembled WGS sequence"/>
</dbReference>
<dbReference type="InParanoid" id="A0A067M4K1"/>
<keyword evidence="5" id="KW-1185">Reference proteome</keyword>
<dbReference type="STRING" id="930990.A0A067M4K1"/>
<dbReference type="PANTHER" id="PTHR10971">
    <property type="entry name" value="MRNA EXPORT FACTOR AND BUB3"/>
    <property type="match status" value="1"/>
</dbReference>
<dbReference type="Gene3D" id="2.130.10.10">
    <property type="entry name" value="YVTN repeat-like/Quinoprotein amine dehydrogenase"/>
    <property type="match status" value="1"/>
</dbReference>
<dbReference type="InterPro" id="IPR036322">
    <property type="entry name" value="WD40_repeat_dom_sf"/>
</dbReference>
<dbReference type="PROSITE" id="PS50082">
    <property type="entry name" value="WD_REPEATS_2"/>
    <property type="match status" value="2"/>
</dbReference>
<gene>
    <name evidence="4" type="ORF">BOTBODRAFT_58543</name>
</gene>
<dbReference type="InterPro" id="IPR001680">
    <property type="entry name" value="WD40_rpt"/>
</dbReference>